<dbReference type="PROSITE" id="PS50297">
    <property type="entry name" value="ANK_REP_REGION"/>
    <property type="match status" value="5"/>
</dbReference>
<evidence type="ECO:0000313" key="5">
    <source>
        <dbReference type="Proteomes" id="UP001390339"/>
    </source>
</evidence>
<feature type="domain" description="AAA+ ATPase" evidence="3">
    <location>
        <begin position="295"/>
        <end position="476"/>
    </location>
</feature>
<feature type="repeat" description="ANK" evidence="2">
    <location>
        <begin position="822"/>
        <end position="849"/>
    </location>
</feature>
<feature type="repeat" description="ANK" evidence="2">
    <location>
        <begin position="789"/>
        <end position="821"/>
    </location>
</feature>
<dbReference type="InterPro" id="IPR002110">
    <property type="entry name" value="Ankyrin_rpt"/>
</dbReference>
<dbReference type="InterPro" id="IPR056125">
    <property type="entry name" value="DUF7708"/>
</dbReference>
<dbReference type="Pfam" id="PF24809">
    <property type="entry name" value="DUF7708"/>
    <property type="match status" value="1"/>
</dbReference>
<dbReference type="SUPFAM" id="SSF48403">
    <property type="entry name" value="Ankyrin repeat"/>
    <property type="match status" value="1"/>
</dbReference>
<evidence type="ECO:0000256" key="2">
    <source>
        <dbReference type="PROSITE-ProRule" id="PRU00023"/>
    </source>
</evidence>
<evidence type="ECO:0000313" key="4">
    <source>
        <dbReference type="EMBL" id="KAK8876902.1"/>
    </source>
</evidence>
<dbReference type="PRINTS" id="PR01415">
    <property type="entry name" value="ANKYRIN"/>
</dbReference>
<feature type="repeat" description="ANK" evidence="2">
    <location>
        <begin position="986"/>
        <end position="1018"/>
    </location>
</feature>
<dbReference type="Pfam" id="PF24883">
    <property type="entry name" value="NPHP3_N"/>
    <property type="match status" value="1"/>
</dbReference>
<feature type="repeat" description="ANK" evidence="2">
    <location>
        <begin position="1018"/>
        <end position="1050"/>
    </location>
</feature>
<feature type="repeat" description="ANK" evidence="2">
    <location>
        <begin position="1054"/>
        <end position="1083"/>
    </location>
</feature>
<dbReference type="Proteomes" id="UP001390339">
    <property type="component" value="Unassembled WGS sequence"/>
</dbReference>
<dbReference type="InterPro" id="IPR027417">
    <property type="entry name" value="P-loop_NTPase"/>
</dbReference>
<dbReference type="Pfam" id="PF12796">
    <property type="entry name" value="Ank_2"/>
    <property type="match status" value="3"/>
</dbReference>
<dbReference type="SMART" id="SM00382">
    <property type="entry name" value="AAA"/>
    <property type="match status" value="1"/>
</dbReference>
<evidence type="ECO:0000256" key="1">
    <source>
        <dbReference type="ARBA" id="ARBA00022737"/>
    </source>
</evidence>
<keyword evidence="1" id="KW-0677">Repeat</keyword>
<comment type="caution">
    <text evidence="4">The sequence shown here is derived from an EMBL/GenBank/DDBJ whole genome shotgun (WGS) entry which is preliminary data.</text>
</comment>
<keyword evidence="2" id="KW-0040">ANK repeat</keyword>
<dbReference type="Gene3D" id="3.40.50.300">
    <property type="entry name" value="P-loop containing nucleotide triphosphate hydrolases"/>
    <property type="match status" value="1"/>
</dbReference>
<keyword evidence="5" id="KW-1185">Reference proteome</keyword>
<proteinExistence type="predicted"/>
<dbReference type="EMBL" id="JAPCWZ010000002">
    <property type="protein sequence ID" value="KAK8876902.1"/>
    <property type="molecule type" value="Genomic_DNA"/>
</dbReference>
<dbReference type="PANTHER" id="PTHR10039:SF16">
    <property type="entry name" value="GPI INOSITOL-DEACYLASE"/>
    <property type="match status" value="1"/>
</dbReference>
<evidence type="ECO:0000259" key="3">
    <source>
        <dbReference type="SMART" id="SM00382"/>
    </source>
</evidence>
<accession>A0ABR2JGY5</accession>
<dbReference type="InterPro" id="IPR003593">
    <property type="entry name" value="AAA+_ATPase"/>
</dbReference>
<name>A0ABR2JGY5_9PEZI</name>
<dbReference type="InterPro" id="IPR056884">
    <property type="entry name" value="NPHP3-like_N"/>
</dbReference>
<sequence>MVSPTGSLLPAPTLWDKAFGSLDVALRDKLTANKIRERDILGAVLQLVSKQREESRSKQWQFKKPNGDTIIVRHVLGKIALWIKSIQSVGDVAVSFDPVHAALPWAAFRFLLQAAVSDIEVSGTLLSDLESIAHIISRYREFEGLHIQGAKSETELMLEKTLIRLYGEILTYLARAVRIFQERSTTRLLKSPFRMPSPEQMRKIQAHDSEAMKLAHLSETGTILLIKNLIDKQSQDFVSFTTEMRFEEKYNAILTWLSPLPYCNHHHFVSDSRPPNAGEWLLVHDEYVDWQMSSSSALFLLHGITGSGKSTLCSLVVNSWLANSTISLSADSLAYFYCENSDFNNTKLSSDDVMRTIVSQLAFDQTKPKELRGCLVSEYESQTSRVTRASKLDIPKLRTQDCVRLMLELAQQLELFILIDGIDSIEKHEQHLLITGLEEVRSKAKNVVKIFVASRTHDWTLTAISPARQIRITTDETKTDMVAFVNRTVDNAIANKLLLAGNVLRHHHIFIVQTLIDGAGEMFIWVKLQVERLCRENHVEDVLKKLQGGLPETLEELYQQTLDYILQKGERSCEIAVRAFSWILYTKETLVSTALMAALSATDGATTLSLAQVIADCANLIVLDTKRDIICFMHQSVRGFLVQQEQFAPTSANRLISSACIKIATRGLASEETLGSAHNDFAVYAAMYWPVHTKLAEDTNGSNPIMDKVKAFMFDEDFDTTLSFTSWLSNIRRIGLGLARNHIMKPPLNAIPIGDDGFLFLLSIFGLNDLLSLVLSRKGDLNLNDINDLGNTPIYLAAALGHARAVSMLANSGASIDTVCGRHGSALHAACFEGHLEVVETLLKLQANIACGGVYRDALQAAFQGDQEDVALLLIDHVGMVTSEDDYERALEGAARSGFRDIVTSLQAPRFAPLRKSLSEPDKVKKKIREAIEGGQLNIIRQFIGTQTHFKDALPSDSVSLATQYKHENMVEFLLNKGASVEAESTFGTPLRTAALFNSESLIRLLLKRGAQVNAHGQFGVALQAAAMKGHTSVMKLLIDEGANVNQRTEVYGTALQAAAYHGHEDAVEILLDAGADIYAPGYSMDAFHAAAAGGHQNIIEMIRQKDHRVRPSSPVPAAELSSVEPPLFEVIHVARWKRAIYKLETIFKRARG</sequence>
<organism evidence="4 5">
    <name type="scientific">Apiospora arundinis</name>
    <dbReference type="NCBI Taxonomy" id="335852"/>
    <lineage>
        <taxon>Eukaryota</taxon>
        <taxon>Fungi</taxon>
        <taxon>Dikarya</taxon>
        <taxon>Ascomycota</taxon>
        <taxon>Pezizomycotina</taxon>
        <taxon>Sordariomycetes</taxon>
        <taxon>Xylariomycetidae</taxon>
        <taxon>Amphisphaeriales</taxon>
        <taxon>Apiosporaceae</taxon>
        <taxon>Apiospora</taxon>
    </lineage>
</organism>
<dbReference type="InterPro" id="IPR036770">
    <property type="entry name" value="Ankyrin_rpt-contain_sf"/>
</dbReference>
<gene>
    <name evidence="4" type="ORF">PGQ11_001848</name>
</gene>
<dbReference type="SUPFAM" id="SSF52540">
    <property type="entry name" value="P-loop containing nucleoside triphosphate hydrolases"/>
    <property type="match status" value="1"/>
</dbReference>
<dbReference type="Gene3D" id="1.25.40.20">
    <property type="entry name" value="Ankyrin repeat-containing domain"/>
    <property type="match status" value="2"/>
</dbReference>
<dbReference type="PROSITE" id="PS50088">
    <property type="entry name" value="ANK_REPEAT"/>
    <property type="match status" value="5"/>
</dbReference>
<reference evidence="4 5" key="1">
    <citation type="journal article" date="2024" name="IMA Fungus">
        <title>Apiospora arundinis, a panoply of carbohydrate-active enzymes and secondary metabolites.</title>
        <authorList>
            <person name="Sorensen T."/>
            <person name="Petersen C."/>
            <person name="Muurmann A.T."/>
            <person name="Christiansen J.V."/>
            <person name="Brundto M.L."/>
            <person name="Overgaard C.K."/>
            <person name="Boysen A.T."/>
            <person name="Wollenberg R.D."/>
            <person name="Larsen T.O."/>
            <person name="Sorensen J.L."/>
            <person name="Nielsen K.L."/>
            <person name="Sondergaard T.E."/>
        </authorList>
    </citation>
    <scope>NUCLEOTIDE SEQUENCE [LARGE SCALE GENOMIC DNA]</scope>
    <source>
        <strain evidence="4 5">AAU 773</strain>
    </source>
</reference>
<dbReference type="SMART" id="SM00248">
    <property type="entry name" value="ANK"/>
    <property type="match status" value="9"/>
</dbReference>
<dbReference type="PANTHER" id="PTHR10039">
    <property type="entry name" value="AMELOGENIN"/>
    <property type="match status" value="1"/>
</dbReference>
<protein>
    <submittedName>
        <fullName evidence="4">Ankyrin 1</fullName>
    </submittedName>
</protein>